<dbReference type="InterPro" id="IPR036894">
    <property type="entry name" value="YbaB-like_sf"/>
</dbReference>
<organism evidence="2 3">
    <name type="scientific">Dactylosporangium sucinum</name>
    <dbReference type="NCBI Taxonomy" id="1424081"/>
    <lineage>
        <taxon>Bacteria</taxon>
        <taxon>Bacillati</taxon>
        <taxon>Actinomycetota</taxon>
        <taxon>Actinomycetes</taxon>
        <taxon>Micromonosporales</taxon>
        <taxon>Micromonosporaceae</taxon>
        <taxon>Dactylosporangium</taxon>
    </lineage>
</organism>
<dbReference type="EMBL" id="BMPI01000001">
    <property type="protein sequence ID" value="GGM03783.1"/>
    <property type="molecule type" value="Genomic_DNA"/>
</dbReference>
<evidence type="ECO:0000256" key="1">
    <source>
        <dbReference type="SAM" id="MobiDB-lite"/>
    </source>
</evidence>
<dbReference type="GO" id="GO:0003677">
    <property type="term" value="F:DNA binding"/>
    <property type="evidence" value="ECO:0007669"/>
    <property type="project" value="InterPro"/>
</dbReference>
<reference evidence="2" key="1">
    <citation type="journal article" date="2014" name="Int. J. Syst. Evol. Microbiol.">
        <title>Complete genome sequence of Corynebacterium casei LMG S-19264T (=DSM 44701T), isolated from a smear-ripened cheese.</title>
        <authorList>
            <consortium name="US DOE Joint Genome Institute (JGI-PGF)"/>
            <person name="Walter F."/>
            <person name="Albersmeier A."/>
            <person name="Kalinowski J."/>
            <person name="Ruckert C."/>
        </authorList>
    </citation>
    <scope>NUCLEOTIDE SEQUENCE</scope>
    <source>
        <strain evidence="2">JCM 19831</strain>
    </source>
</reference>
<gene>
    <name evidence="2" type="ORF">GCM10007977_001450</name>
</gene>
<protein>
    <recommendedName>
        <fullName evidence="4">YbaB/EbfC DNA-binding family protein</fullName>
    </recommendedName>
</protein>
<dbReference type="InterPro" id="IPR004401">
    <property type="entry name" value="YbaB/EbfC"/>
</dbReference>
<dbReference type="RefSeq" id="WP_190247681.1">
    <property type="nucleotide sequence ID" value="NZ_BMPI01000001.1"/>
</dbReference>
<dbReference type="Proteomes" id="UP000642070">
    <property type="component" value="Unassembled WGS sequence"/>
</dbReference>
<keyword evidence="3" id="KW-1185">Reference proteome</keyword>
<dbReference type="Pfam" id="PF02575">
    <property type="entry name" value="YbaB_DNA_bd"/>
    <property type="match status" value="1"/>
</dbReference>
<comment type="caution">
    <text evidence="2">The sequence shown here is derived from an EMBL/GenBank/DDBJ whole genome shotgun (WGS) entry which is preliminary data.</text>
</comment>
<dbReference type="Gene3D" id="3.30.1310.10">
    <property type="entry name" value="Nucleoid-associated protein YbaB-like domain"/>
    <property type="match status" value="1"/>
</dbReference>
<feature type="compositionally biased region" description="Low complexity" evidence="1">
    <location>
        <begin position="164"/>
        <end position="173"/>
    </location>
</feature>
<accession>A0A917SZK7</accession>
<evidence type="ECO:0000313" key="2">
    <source>
        <dbReference type="EMBL" id="GGM03783.1"/>
    </source>
</evidence>
<reference evidence="2" key="2">
    <citation type="submission" date="2020-09" db="EMBL/GenBank/DDBJ databases">
        <authorList>
            <person name="Sun Q."/>
            <person name="Ohkuma M."/>
        </authorList>
    </citation>
    <scope>NUCLEOTIDE SEQUENCE</scope>
    <source>
        <strain evidence="2">JCM 19831</strain>
    </source>
</reference>
<name>A0A917SZK7_9ACTN</name>
<proteinExistence type="predicted"/>
<evidence type="ECO:0000313" key="3">
    <source>
        <dbReference type="Proteomes" id="UP000642070"/>
    </source>
</evidence>
<dbReference type="AlphaFoldDB" id="A0A917SZK7"/>
<sequence length="173" mass="17872">MRPGIEAMLNEVMAEIEKQKASLSRLHDSIEEVTGSARSARRQVSVTVDARGDITGLTFHGTSYRNLAPAELADIVVATIRQAQQSARTAVLESVSDSLPEGADVADIVSGRFDWGAAVTDAVTLPQSVVDLLGSMEASLGHRRGSGAAGPPATHDATDPVPPAATATGGDEA</sequence>
<feature type="region of interest" description="Disordered" evidence="1">
    <location>
        <begin position="141"/>
        <end position="173"/>
    </location>
</feature>
<evidence type="ECO:0008006" key="4">
    <source>
        <dbReference type="Google" id="ProtNLM"/>
    </source>
</evidence>